<feature type="non-terminal residue" evidence="1">
    <location>
        <position position="1"/>
    </location>
</feature>
<reference evidence="1" key="1">
    <citation type="submission" date="2021-06" db="EMBL/GenBank/DDBJ databases">
        <authorList>
            <person name="Kallberg Y."/>
            <person name="Tangrot J."/>
            <person name="Rosling A."/>
        </authorList>
    </citation>
    <scope>NUCLEOTIDE SEQUENCE</scope>
    <source>
        <strain evidence="1">MA461A</strain>
    </source>
</reference>
<dbReference type="Proteomes" id="UP000789920">
    <property type="component" value="Unassembled WGS sequence"/>
</dbReference>
<accession>A0ACA9S0U9</accession>
<evidence type="ECO:0000313" key="2">
    <source>
        <dbReference type="Proteomes" id="UP000789920"/>
    </source>
</evidence>
<proteinExistence type="predicted"/>
<keyword evidence="2" id="KW-1185">Reference proteome</keyword>
<name>A0ACA9S0U9_9GLOM</name>
<evidence type="ECO:0000313" key="1">
    <source>
        <dbReference type="EMBL" id="CAG8821352.1"/>
    </source>
</evidence>
<comment type="caution">
    <text evidence="1">The sequence shown here is derived from an EMBL/GenBank/DDBJ whole genome shotgun (WGS) entry which is preliminary data.</text>
</comment>
<sequence>YGISSFNPVGCSRVFKKSGQQIGEEGPRYFVTISRHNCSRLYLKQ</sequence>
<organism evidence="1 2">
    <name type="scientific">Racocetra persica</name>
    <dbReference type="NCBI Taxonomy" id="160502"/>
    <lineage>
        <taxon>Eukaryota</taxon>
        <taxon>Fungi</taxon>
        <taxon>Fungi incertae sedis</taxon>
        <taxon>Mucoromycota</taxon>
        <taxon>Glomeromycotina</taxon>
        <taxon>Glomeromycetes</taxon>
        <taxon>Diversisporales</taxon>
        <taxon>Gigasporaceae</taxon>
        <taxon>Racocetra</taxon>
    </lineage>
</organism>
<dbReference type="EMBL" id="CAJVQC010084763">
    <property type="protein sequence ID" value="CAG8821352.1"/>
    <property type="molecule type" value="Genomic_DNA"/>
</dbReference>
<gene>
    <name evidence="1" type="ORF">RPERSI_LOCUS25568</name>
</gene>
<protein>
    <submittedName>
        <fullName evidence="1">17175_t:CDS:1</fullName>
    </submittedName>
</protein>